<gene>
    <name evidence="2" type="ORF">E2C01_073339</name>
</gene>
<feature type="compositionally biased region" description="Basic and acidic residues" evidence="1">
    <location>
        <begin position="19"/>
        <end position="51"/>
    </location>
</feature>
<keyword evidence="3" id="KW-1185">Reference proteome</keyword>
<dbReference type="EMBL" id="VSRR010049504">
    <property type="protein sequence ID" value="MPC78841.1"/>
    <property type="molecule type" value="Genomic_DNA"/>
</dbReference>
<reference evidence="2 3" key="1">
    <citation type="submission" date="2019-05" db="EMBL/GenBank/DDBJ databases">
        <title>Another draft genome of Portunus trituberculatus and its Hox gene families provides insights of decapod evolution.</title>
        <authorList>
            <person name="Jeong J.-H."/>
            <person name="Song I."/>
            <person name="Kim S."/>
            <person name="Choi T."/>
            <person name="Kim D."/>
            <person name="Ryu S."/>
            <person name="Kim W."/>
        </authorList>
    </citation>
    <scope>NUCLEOTIDE SEQUENCE [LARGE SCALE GENOMIC DNA]</scope>
    <source>
        <tissue evidence="2">Muscle</tissue>
    </source>
</reference>
<protein>
    <submittedName>
        <fullName evidence="2">Uncharacterized protein</fullName>
    </submittedName>
</protein>
<organism evidence="2 3">
    <name type="scientific">Portunus trituberculatus</name>
    <name type="common">Swimming crab</name>
    <name type="synonym">Neptunus trituberculatus</name>
    <dbReference type="NCBI Taxonomy" id="210409"/>
    <lineage>
        <taxon>Eukaryota</taxon>
        <taxon>Metazoa</taxon>
        <taxon>Ecdysozoa</taxon>
        <taxon>Arthropoda</taxon>
        <taxon>Crustacea</taxon>
        <taxon>Multicrustacea</taxon>
        <taxon>Malacostraca</taxon>
        <taxon>Eumalacostraca</taxon>
        <taxon>Eucarida</taxon>
        <taxon>Decapoda</taxon>
        <taxon>Pleocyemata</taxon>
        <taxon>Brachyura</taxon>
        <taxon>Eubrachyura</taxon>
        <taxon>Portunoidea</taxon>
        <taxon>Portunidae</taxon>
        <taxon>Portuninae</taxon>
        <taxon>Portunus</taxon>
    </lineage>
</organism>
<dbReference type="AlphaFoldDB" id="A0A5B7I0G1"/>
<proteinExistence type="predicted"/>
<sequence length="51" mass="5478">MKLRGGGSRNSFSKVRSVSGKELRGGRDGGRDGDKEGEREGERGGDRDTQP</sequence>
<dbReference type="Proteomes" id="UP000324222">
    <property type="component" value="Unassembled WGS sequence"/>
</dbReference>
<name>A0A5B7I0G1_PORTR</name>
<evidence type="ECO:0000313" key="2">
    <source>
        <dbReference type="EMBL" id="MPC78841.1"/>
    </source>
</evidence>
<accession>A0A5B7I0G1</accession>
<feature type="region of interest" description="Disordered" evidence="1">
    <location>
        <begin position="1"/>
        <end position="51"/>
    </location>
</feature>
<evidence type="ECO:0000313" key="3">
    <source>
        <dbReference type="Proteomes" id="UP000324222"/>
    </source>
</evidence>
<evidence type="ECO:0000256" key="1">
    <source>
        <dbReference type="SAM" id="MobiDB-lite"/>
    </source>
</evidence>
<comment type="caution">
    <text evidence="2">The sequence shown here is derived from an EMBL/GenBank/DDBJ whole genome shotgun (WGS) entry which is preliminary data.</text>
</comment>